<accession>V6LN10</accession>
<dbReference type="InterPro" id="IPR002048">
    <property type="entry name" value="EF_hand_dom"/>
</dbReference>
<evidence type="ECO:0000313" key="3">
    <source>
        <dbReference type="EMBL" id="KAH0574483.1"/>
    </source>
</evidence>
<dbReference type="AlphaFoldDB" id="V6LN10"/>
<reference evidence="3" key="2">
    <citation type="submission" date="2020-12" db="EMBL/GenBank/DDBJ databases">
        <title>New Spironucleus salmonicida genome in near-complete chromosomes.</title>
        <authorList>
            <person name="Xu F."/>
            <person name="Kurt Z."/>
            <person name="Jimenez-Gonzalez A."/>
            <person name="Astvaldsson A."/>
            <person name="Andersson J.O."/>
            <person name="Svard S.G."/>
        </authorList>
    </citation>
    <scope>NUCLEOTIDE SEQUENCE</scope>
    <source>
        <strain evidence="3">ATCC 50377</strain>
    </source>
</reference>
<keyword evidence="4" id="KW-1185">Reference proteome</keyword>
<evidence type="ECO:0000313" key="4">
    <source>
        <dbReference type="Proteomes" id="UP000018208"/>
    </source>
</evidence>
<dbReference type="Gene3D" id="1.10.238.10">
    <property type="entry name" value="EF-hand"/>
    <property type="match status" value="1"/>
</dbReference>
<sequence>MGCATSRKEIQQIISTDSNYQITAYKVLKVDPRRPLGDVSIVSIEKPSELSFPLGGGIIFDYENQKIASHMLEYGKDRIKFALLTQNSRMLIPNQEIKYTTFQIQPRLVFPQENVLFISHSLSIPIILQLISIYKIQPLLNSFLITAHQQGDIPYLNVLKKYNNNVVECYKNPIQKMEEMIKVSSYTIQCGPIWQVKETQKLCEQSQINSACLPFLGGLEDVVASQWLLNGEQPDILEYEQSEIEFQKAIDLMKISLISQAEQPKLKPIEIIQKSDNIIENKKPKIKPIMMEKQKKQTQIVIDNIEFKINLSNFQQSMPYPFDMEIKDDDVIKQVLEIKKFLLAPFVFNINLQNFKSQMLYPFNFELEDHVQYCFANTVQQNLQIQQLLEFESYINIFDYIILDNVLYEILIQKNKYQTIQERIEQDIIIYDQVVDDIVYDYVLIQQDIPKLEDIFDFSIHSTLQYDAYQPQYEQINMQKYDIEIYDFEILEQLFYQMIYLEYVLKWDDEILLPIVYYPIVIEKLWESEYTDYTIYQQIIAIQPEQPIDIFDMLVQEQIVYGNDYVQKLIVVQKEIIDFEAEKQFIFEFDYNHTIYYEEDADTNIIIQSQNVYEFQDNKDIFYDEIIIAQQPILSDNELLEGKVQQFLNDLTVSQDEQVKRRHAYQIFLDVDISQDKKIDIMEARLAFQKYSFQEEDIIYVMGLVDADDNSILNFIEFYRFISILTAYNNDVDIKQILFIAADSNLSGNIDAVEFEYIMKKLNAFIKFGEDNVKQAIKLVIGQNKITRQEFDSAFDLVKKECKKNM</sequence>
<gene>
    <name evidence="2" type="ORF">SS50377_13996</name>
    <name evidence="3" type="ORF">SS50377_24441</name>
</gene>
<name>V6LN10_9EUKA</name>
<dbReference type="OrthoDB" id="270584at2759"/>
<protein>
    <recommendedName>
        <fullName evidence="1">EF-hand domain-containing protein</fullName>
    </recommendedName>
</protein>
<evidence type="ECO:0000259" key="1">
    <source>
        <dbReference type="PROSITE" id="PS50222"/>
    </source>
</evidence>
<dbReference type="PROSITE" id="PS50222">
    <property type="entry name" value="EF_HAND_2"/>
    <property type="match status" value="1"/>
</dbReference>
<dbReference type="SUPFAM" id="SSF47473">
    <property type="entry name" value="EF-hand"/>
    <property type="match status" value="1"/>
</dbReference>
<dbReference type="EMBL" id="AUWU02000004">
    <property type="protein sequence ID" value="KAH0574483.1"/>
    <property type="molecule type" value="Genomic_DNA"/>
</dbReference>
<dbReference type="Proteomes" id="UP000018208">
    <property type="component" value="Unassembled WGS sequence"/>
</dbReference>
<reference evidence="2 3" key="1">
    <citation type="journal article" date="2014" name="PLoS Genet.">
        <title>The Genome of Spironucleus salmonicida Highlights a Fish Pathogen Adapted to Fluctuating Environments.</title>
        <authorList>
            <person name="Xu F."/>
            <person name="Jerlstrom-Hultqvist J."/>
            <person name="Einarsson E."/>
            <person name="Astvaldsson A."/>
            <person name="Svard S.G."/>
            <person name="Andersson J.O."/>
        </authorList>
    </citation>
    <scope>NUCLEOTIDE SEQUENCE</scope>
    <source>
        <strain evidence="3">ATCC 50377</strain>
    </source>
</reference>
<organism evidence="2">
    <name type="scientific">Spironucleus salmonicida</name>
    <dbReference type="NCBI Taxonomy" id="348837"/>
    <lineage>
        <taxon>Eukaryota</taxon>
        <taxon>Metamonada</taxon>
        <taxon>Diplomonadida</taxon>
        <taxon>Hexamitidae</taxon>
        <taxon>Hexamitinae</taxon>
        <taxon>Spironucleus</taxon>
    </lineage>
</organism>
<proteinExistence type="predicted"/>
<dbReference type="VEuPathDB" id="GiardiaDB:SS50377_24441"/>
<dbReference type="EMBL" id="KI546085">
    <property type="protein sequence ID" value="EST46010.1"/>
    <property type="molecule type" value="Genomic_DNA"/>
</dbReference>
<feature type="domain" description="EF-hand" evidence="1">
    <location>
        <begin position="730"/>
        <end position="765"/>
    </location>
</feature>
<evidence type="ECO:0000313" key="2">
    <source>
        <dbReference type="EMBL" id="EST46010.1"/>
    </source>
</evidence>
<dbReference type="InterPro" id="IPR011992">
    <property type="entry name" value="EF-hand-dom_pair"/>
</dbReference>
<dbReference type="GO" id="GO:0005509">
    <property type="term" value="F:calcium ion binding"/>
    <property type="evidence" value="ECO:0007669"/>
    <property type="project" value="InterPro"/>
</dbReference>